<accession>A0A1W9KU07</accession>
<evidence type="ECO:0000313" key="2">
    <source>
        <dbReference type="Proteomes" id="UP000192505"/>
    </source>
</evidence>
<dbReference type="Proteomes" id="UP000192505">
    <property type="component" value="Unassembled WGS sequence"/>
</dbReference>
<protein>
    <submittedName>
        <fullName evidence="1">Uncharacterized protein</fullName>
    </submittedName>
</protein>
<evidence type="ECO:0000313" key="1">
    <source>
        <dbReference type="EMBL" id="OQW87950.1"/>
    </source>
</evidence>
<organism evidence="1 2">
    <name type="scientific">Rhodoferax ferrireducens</name>
    <dbReference type="NCBI Taxonomy" id="192843"/>
    <lineage>
        <taxon>Bacteria</taxon>
        <taxon>Pseudomonadati</taxon>
        <taxon>Pseudomonadota</taxon>
        <taxon>Betaproteobacteria</taxon>
        <taxon>Burkholderiales</taxon>
        <taxon>Comamonadaceae</taxon>
        <taxon>Rhodoferax</taxon>
    </lineage>
</organism>
<name>A0A1W9KU07_9BURK</name>
<gene>
    <name evidence="1" type="ORF">BWK72_11065</name>
</gene>
<proteinExistence type="predicted"/>
<dbReference type="EMBL" id="MTEI01000006">
    <property type="protein sequence ID" value="OQW87950.1"/>
    <property type="molecule type" value="Genomic_DNA"/>
</dbReference>
<dbReference type="SUPFAM" id="SSF56935">
    <property type="entry name" value="Porins"/>
    <property type="match status" value="1"/>
</dbReference>
<comment type="caution">
    <text evidence="1">The sequence shown here is derived from an EMBL/GenBank/DDBJ whole genome shotgun (WGS) entry which is preliminary data.</text>
</comment>
<sequence>MSLDLLFDKKLTPALRAVLSNRLDLNHQPDALGQQTVNTLKEAYLGWQPQSDRVLDIGRINVRYGAAMGYNPTDFFREGANRAITSFDPNAIRENRMGTAMLRGQTLWAGGALTAIYAPKVSDAPNNGDWSADFGSTNNRNRWLLAASHQLADNVNPQVVLYGDERQPVQMGLNLAMLVNDATVAHVEWSGGRQKNLLAQALPLAPGVSQDEVFRNRVAAGMTYTSASKLSLTAEYHYNGAAVDEAVWNALRTSSVMDYASYRYLVEEQLDLTTRHAAFLRASWQDAFINKLDLTAMLRYNLDDDSKLSWLEARYRFDKSEIALQWQLASGNDSSDYGAMAQRRSIQALFRYYY</sequence>
<reference evidence="1 2" key="1">
    <citation type="submission" date="2017-01" db="EMBL/GenBank/DDBJ databases">
        <title>Novel large sulfur bacteria in the metagenomes of groundwater-fed chemosynthetic microbial mats in the Lake Huron basin.</title>
        <authorList>
            <person name="Sharrar A.M."/>
            <person name="Flood B.E."/>
            <person name="Bailey J.V."/>
            <person name="Jones D.S."/>
            <person name="Biddanda B."/>
            <person name="Ruberg S.A."/>
            <person name="Marcus D.N."/>
            <person name="Dick G.J."/>
        </authorList>
    </citation>
    <scope>NUCLEOTIDE SEQUENCE [LARGE SCALE GENOMIC DNA]</scope>
    <source>
        <strain evidence="1">A7</strain>
    </source>
</reference>
<dbReference type="AlphaFoldDB" id="A0A1W9KU07"/>